<dbReference type="AlphaFoldDB" id="A0A485PMY5"/>
<feature type="compositionally biased region" description="Polar residues" evidence="1">
    <location>
        <begin position="1"/>
        <end position="14"/>
    </location>
</feature>
<protein>
    <submittedName>
        <fullName evidence="2">Uncharacterized protein</fullName>
    </submittedName>
</protein>
<reference evidence="2 3" key="1">
    <citation type="submission" date="2019-01" db="EMBL/GenBank/DDBJ databases">
        <authorList>
            <person name="Alioto T."/>
            <person name="Alioto T."/>
        </authorList>
    </citation>
    <scope>NUCLEOTIDE SEQUENCE [LARGE SCALE GENOMIC DNA]</scope>
</reference>
<proteinExistence type="predicted"/>
<name>A0A485PMY5_LYNPA</name>
<feature type="compositionally biased region" description="Polar residues" evidence="1">
    <location>
        <begin position="54"/>
        <end position="65"/>
    </location>
</feature>
<gene>
    <name evidence="2" type="ORF">LYPA_23C002979</name>
</gene>
<evidence type="ECO:0000256" key="1">
    <source>
        <dbReference type="SAM" id="MobiDB-lite"/>
    </source>
</evidence>
<accession>A0A485PMY5</accession>
<sequence length="78" mass="8481">MSQTLHLWSQSLQETPKEGEPDREFKAGGANPEGGSLKLATHRALSDWMPDWAQGSSNTRGSQGSVCRVPENIPHPPT</sequence>
<keyword evidence="3" id="KW-1185">Reference proteome</keyword>
<dbReference type="Proteomes" id="UP000386466">
    <property type="component" value="Unassembled WGS sequence"/>
</dbReference>
<feature type="region of interest" description="Disordered" evidence="1">
    <location>
        <begin position="1"/>
        <end position="78"/>
    </location>
</feature>
<evidence type="ECO:0000313" key="3">
    <source>
        <dbReference type="Proteomes" id="UP000386466"/>
    </source>
</evidence>
<dbReference type="EMBL" id="CAAGRJ010034244">
    <property type="protein sequence ID" value="VFV43682.1"/>
    <property type="molecule type" value="Genomic_DNA"/>
</dbReference>
<evidence type="ECO:0000313" key="2">
    <source>
        <dbReference type="EMBL" id="VFV43682.1"/>
    </source>
</evidence>
<feature type="compositionally biased region" description="Basic and acidic residues" evidence="1">
    <location>
        <begin position="15"/>
        <end position="26"/>
    </location>
</feature>
<organism evidence="2 3">
    <name type="scientific">Lynx pardinus</name>
    <name type="common">Iberian lynx</name>
    <name type="synonym">Felis pardina</name>
    <dbReference type="NCBI Taxonomy" id="191816"/>
    <lineage>
        <taxon>Eukaryota</taxon>
        <taxon>Metazoa</taxon>
        <taxon>Chordata</taxon>
        <taxon>Craniata</taxon>
        <taxon>Vertebrata</taxon>
        <taxon>Euteleostomi</taxon>
        <taxon>Mammalia</taxon>
        <taxon>Eutheria</taxon>
        <taxon>Laurasiatheria</taxon>
        <taxon>Carnivora</taxon>
        <taxon>Feliformia</taxon>
        <taxon>Felidae</taxon>
        <taxon>Felinae</taxon>
        <taxon>Lynx</taxon>
    </lineage>
</organism>